<name>A0A6I3SNT3_HELMO</name>
<protein>
    <submittedName>
        <fullName evidence="5">ATP-binding cassette domain-containing protein</fullName>
    </submittedName>
</protein>
<dbReference type="PANTHER" id="PTHR42711:SF1">
    <property type="entry name" value="ABC-TRANSPORT PROTEIN, ATP-BINDING COMPONENT"/>
    <property type="match status" value="1"/>
</dbReference>
<dbReference type="InterPro" id="IPR003593">
    <property type="entry name" value="AAA+_ATPase"/>
</dbReference>
<evidence type="ECO:0000256" key="2">
    <source>
        <dbReference type="ARBA" id="ARBA00022741"/>
    </source>
</evidence>
<dbReference type="PANTHER" id="PTHR42711">
    <property type="entry name" value="ABC TRANSPORTER ATP-BINDING PROTEIN"/>
    <property type="match status" value="1"/>
</dbReference>
<dbReference type="OrthoDB" id="9804819at2"/>
<dbReference type="InterPro" id="IPR027417">
    <property type="entry name" value="P-loop_NTPase"/>
</dbReference>
<dbReference type="GO" id="GO:0016887">
    <property type="term" value="F:ATP hydrolysis activity"/>
    <property type="evidence" value="ECO:0007669"/>
    <property type="project" value="InterPro"/>
</dbReference>
<evidence type="ECO:0000259" key="4">
    <source>
        <dbReference type="PROSITE" id="PS50893"/>
    </source>
</evidence>
<dbReference type="Gene3D" id="3.40.50.300">
    <property type="entry name" value="P-loop containing nucleotide triphosphate hydrolases"/>
    <property type="match status" value="1"/>
</dbReference>
<gene>
    <name evidence="5" type="ORF">GJ688_17295</name>
</gene>
<dbReference type="InterPro" id="IPR003439">
    <property type="entry name" value="ABC_transporter-like_ATP-bd"/>
</dbReference>
<dbReference type="PROSITE" id="PS50893">
    <property type="entry name" value="ABC_TRANSPORTER_2"/>
    <property type="match status" value="1"/>
</dbReference>
<dbReference type="Proteomes" id="UP000430670">
    <property type="component" value="Unassembled WGS sequence"/>
</dbReference>
<proteinExistence type="predicted"/>
<dbReference type="InterPro" id="IPR050763">
    <property type="entry name" value="ABC_transporter_ATP-binding"/>
</dbReference>
<dbReference type="SMART" id="SM00382">
    <property type="entry name" value="AAA"/>
    <property type="match status" value="1"/>
</dbReference>
<keyword evidence="3 5" id="KW-0067">ATP-binding</keyword>
<dbReference type="AlphaFoldDB" id="A0A6I3SNT3"/>
<sequence length="332" mass="37542">MIEALGLTKEFRLFQRREGVMGAIRDLWDRDYQTVKAVDQIDLKVNRGEMVGYIGANGAGKSTTIKMLSGILVPSSGHLVVNGFVPHKERVEFCRRIGVVFGQRSQLWWDLAVSESFRLLSRVYRIPEPVYRQRLDRFVELLEMADFLHIPVRKLSLGQRMRCELTAALLHHPDLVFLDEPTIGLDVLAKDRIRRFLLEINRELGATVLLTTHDLSDIEALCSRVVMIDKGKIVYDGSLGNLQDSFGQGRTIKVDFSAPVSLAELQASFGHRPVHWETPESRRAIATFSAKEVAPAEVMKILIDQYPVLDIAIDATKIEEIVKEIYQGSVMV</sequence>
<keyword evidence="6" id="KW-1185">Reference proteome</keyword>
<evidence type="ECO:0000256" key="1">
    <source>
        <dbReference type="ARBA" id="ARBA00022448"/>
    </source>
</evidence>
<reference evidence="5 6" key="1">
    <citation type="submission" date="2019-11" db="EMBL/GenBank/DDBJ databases">
        <title>Whole-genome sequence of a the green, strictly anaerobic photosynthetic bacterium Heliobacillus mobilis DSM 6151.</title>
        <authorList>
            <person name="Kyndt J.A."/>
            <person name="Meyer T.E."/>
        </authorList>
    </citation>
    <scope>NUCLEOTIDE SEQUENCE [LARGE SCALE GENOMIC DNA]</scope>
    <source>
        <strain evidence="5 6">DSM 6151</strain>
    </source>
</reference>
<evidence type="ECO:0000313" key="6">
    <source>
        <dbReference type="Proteomes" id="UP000430670"/>
    </source>
</evidence>
<organism evidence="5 6">
    <name type="scientific">Heliobacterium mobile</name>
    <name type="common">Heliobacillus mobilis</name>
    <dbReference type="NCBI Taxonomy" id="28064"/>
    <lineage>
        <taxon>Bacteria</taxon>
        <taxon>Bacillati</taxon>
        <taxon>Bacillota</taxon>
        <taxon>Clostridia</taxon>
        <taxon>Eubacteriales</taxon>
        <taxon>Heliobacteriaceae</taxon>
        <taxon>Heliobacterium</taxon>
    </lineage>
</organism>
<dbReference type="SUPFAM" id="SSF52540">
    <property type="entry name" value="P-loop containing nucleoside triphosphate hydrolases"/>
    <property type="match status" value="1"/>
</dbReference>
<dbReference type="RefSeq" id="WP_155477775.1">
    <property type="nucleotide sequence ID" value="NZ_WNKU01000032.1"/>
</dbReference>
<evidence type="ECO:0000313" key="5">
    <source>
        <dbReference type="EMBL" id="MTV50694.1"/>
    </source>
</evidence>
<feature type="domain" description="ABC transporter" evidence="4">
    <location>
        <begin position="22"/>
        <end position="255"/>
    </location>
</feature>
<dbReference type="EMBL" id="WNKU01000032">
    <property type="protein sequence ID" value="MTV50694.1"/>
    <property type="molecule type" value="Genomic_DNA"/>
</dbReference>
<evidence type="ECO:0000256" key="3">
    <source>
        <dbReference type="ARBA" id="ARBA00022840"/>
    </source>
</evidence>
<accession>A0A6I3SNT3</accession>
<keyword evidence="1" id="KW-0813">Transport</keyword>
<dbReference type="GO" id="GO:0005524">
    <property type="term" value="F:ATP binding"/>
    <property type="evidence" value="ECO:0007669"/>
    <property type="project" value="UniProtKB-KW"/>
</dbReference>
<keyword evidence="2" id="KW-0547">Nucleotide-binding</keyword>
<comment type="caution">
    <text evidence="5">The sequence shown here is derived from an EMBL/GenBank/DDBJ whole genome shotgun (WGS) entry which is preliminary data.</text>
</comment>
<dbReference type="Pfam" id="PF00005">
    <property type="entry name" value="ABC_tran"/>
    <property type="match status" value="1"/>
</dbReference>